<dbReference type="GO" id="GO:0032259">
    <property type="term" value="P:methylation"/>
    <property type="evidence" value="ECO:0007669"/>
    <property type="project" value="UniProtKB-KW"/>
</dbReference>
<dbReference type="EC" id="2.1.1.17" evidence="2"/>
<organism evidence="2 3">
    <name type="scientific">Rhizobium rhizoryzae</name>
    <dbReference type="NCBI Taxonomy" id="451876"/>
    <lineage>
        <taxon>Bacteria</taxon>
        <taxon>Pseudomonadati</taxon>
        <taxon>Pseudomonadota</taxon>
        <taxon>Alphaproteobacteria</taxon>
        <taxon>Hyphomicrobiales</taxon>
        <taxon>Rhizobiaceae</taxon>
        <taxon>Rhizobium/Agrobacterium group</taxon>
        <taxon>Rhizobium</taxon>
    </lineage>
</organism>
<feature type="domain" description="Methyltransferase" evidence="1">
    <location>
        <begin position="56"/>
        <end position="136"/>
    </location>
</feature>
<comment type="caution">
    <text evidence="2">The sequence shown here is derived from an EMBL/GenBank/DDBJ whole genome shotgun (WGS) entry which is preliminary data.</text>
</comment>
<gene>
    <name evidence="2" type="ORF">GGQ72_002014</name>
</gene>
<dbReference type="InterPro" id="IPR029063">
    <property type="entry name" value="SAM-dependent_MTases_sf"/>
</dbReference>
<dbReference type="CDD" id="cd02440">
    <property type="entry name" value="AdoMet_MTases"/>
    <property type="match status" value="1"/>
</dbReference>
<dbReference type="SUPFAM" id="SSF53335">
    <property type="entry name" value="S-adenosyl-L-methionine-dependent methyltransferases"/>
    <property type="match status" value="1"/>
</dbReference>
<dbReference type="RefSeq" id="WP_062555144.1">
    <property type="nucleotide sequence ID" value="NZ_CP049250.1"/>
</dbReference>
<accession>A0A7W6PPX3</accession>
<dbReference type="EC" id="2.1.1.71" evidence="2"/>
<dbReference type="InterPro" id="IPR041698">
    <property type="entry name" value="Methyltransf_25"/>
</dbReference>
<dbReference type="EMBL" id="JACIEC010000001">
    <property type="protein sequence ID" value="MBB4143515.1"/>
    <property type="molecule type" value="Genomic_DNA"/>
</dbReference>
<dbReference type="AlphaFoldDB" id="A0A7W6PPX3"/>
<dbReference type="GO" id="GO:0000773">
    <property type="term" value="F:phosphatidyl-N-methylethanolamine N-methyltransferase activity"/>
    <property type="evidence" value="ECO:0007669"/>
    <property type="project" value="UniProtKB-EC"/>
</dbReference>
<proteinExistence type="predicted"/>
<dbReference type="NCBIfam" id="NF045881">
    <property type="entry name" value="PLipidMtase_Agro"/>
    <property type="match status" value="1"/>
</dbReference>
<evidence type="ECO:0000259" key="1">
    <source>
        <dbReference type="Pfam" id="PF13649"/>
    </source>
</evidence>
<sequence length="198" mass="22801">MELRLKERLGRKFDEEIRFFKGWMEGPKQVGAILPTSSVTARRMASVINPQSGLPVLELGPGTGIITKAILKRGIKPQDLVSIEYSTDFYQHLMRTMPDVRFVNGDAFELQTILGDFKDRKFDAVISAIPMLSFPMEKRIWLLEDLLDRMPHGRPVMQITYGPVSPIIAKPDRYRIKHFDFVVRNLPPAQLWTYTRPD</sequence>
<dbReference type="Pfam" id="PF13649">
    <property type="entry name" value="Methyltransf_25"/>
    <property type="match status" value="1"/>
</dbReference>
<keyword evidence="3" id="KW-1185">Reference proteome</keyword>
<keyword evidence="2" id="KW-0808">Transferase</keyword>
<dbReference type="Gene3D" id="3.40.50.150">
    <property type="entry name" value="Vaccinia Virus protein VP39"/>
    <property type="match status" value="1"/>
</dbReference>
<keyword evidence="2" id="KW-0489">Methyltransferase</keyword>
<evidence type="ECO:0000313" key="2">
    <source>
        <dbReference type="EMBL" id="MBB4143515.1"/>
    </source>
</evidence>
<name>A0A7W6PPX3_9HYPH</name>
<evidence type="ECO:0000313" key="3">
    <source>
        <dbReference type="Proteomes" id="UP000519897"/>
    </source>
</evidence>
<reference evidence="2 3" key="1">
    <citation type="submission" date="2020-08" db="EMBL/GenBank/DDBJ databases">
        <title>Genomic Encyclopedia of Type Strains, Phase IV (KMG-IV): sequencing the most valuable type-strain genomes for metagenomic binning, comparative biology and taxonomic classification.</title>
        <authorList>
            <person name="Goeker M."/>
        </authorList>
    </citation>
    <scope>NUCLEOTIDE SEQUENCE [LARGE SCALE GENOMIC DNA]</scope>
    <source>
        <strain evidence="2 3">DSM 29514</strain>
    </source>
</reference>
<dbReference type="GO" id="GO:0004608">
    <property type="term" value="F:phosphatidylethanolamine N-methyltransferase activity"/>
    <property type="evidence" value="ECO:0007669"/>
    <property type="project" value="UniProtKB-EC"/>
</dbReference>
<dbReference type="Proteomes" id="UP000519897">
    <property type="component" value="Unassembled WGS sequence"/>
</dbReference>
<protein>
    <submittedName>
        <fullName evidence="2">Phosphatidylethanolamine/phosphatidyl-N-methylethanolamine N-methyltransferase</fullName>
        <ecNumber evidence="2">2.1.1.17</ecNumber>
        <ecNumber evidence="2">2.1.1.71</ecNumber>
    </submittedName>
</protein>